<evidence type="ECO:0000256" key="2">
    <source>
        <dbReference type="ARBA" id="ARBA00010352"/>
    </source>
</evidence>
<gene>
    <name evidence="6" type="ORF">NXF25_014626</name>
</gene>
<evidence type="ECO:0000256" key="4">
    <source>
        <dbReference type="ARBA" id="ARBA00023157"/>
    </source>
</evidence>
<keyword evidence="4" id="KW-1015">Disulfide bond</keyword>
<dbReference type="GO" id="GO:0005576">
    <property type="term" value="C:extracellular region"/>
    <property type="evidence" value="ECO:0007669"/>
    <property type="project" value="UniProtKB-SubCell"/>
</dbReference>
<comment type="caution">
    <text evidence="6">The sequence shown here is derived from an EMBL/GenBank/DDBJ whole genome shotgun (WGS) entry which is preliminary data.</text>
</comment>
<organism evidence="6 7">
    <name type="scientific">Crotalus adamanteus</name>
    <name type="common">Eastern diamondback rattlesnake</name>
    <dbReference type="NCBI Taxonomy" id="8729"/>
    <lineage>
        <taxon>Eukaryota</taxon>
        <taxon>Metazoa</taxon>
        <taxon>Chordata</taxon>
        <taxon>Craniata</taxon>
        <taxon>Vertebrata</taxon>
        <taxon>Euteleostomi</taxon>
        <taxon>Lepidosauria</taxon>
        <taxon>Squamata</taxon>
        <taxon>Bifurcata</taxon>
        <taxon>Unidentata</taxon>
        <taxon>Episquamata</taxon>
        <taxon>Toxicofera</taxon>
        <taxon>Serpentes</taxon>
        <taxon>Colubroidea</taxon>
        <taxon>Viperidae</taxon>
        <taxon>Crotalinae</taxon>
        <taxon>Crotalus</taxon>
    </lineage>
</organism>
<dbReference type="PANTHER" id="PTHR10500:SF7">
    <property type="entry name" value="BETA-MICROSEMINOPROTEIN"/>
    <property type="match status" value="1"/>
</dbReference>
<proteinExistence type="inferred from homology"/>
<dbReference type="Proteomes" id="UP001474421">
    <property type="component" value="Unassembled WGS sequence"/>
</dbReference>
<protein>
    <submittedName>
        <fullName evidence="6">Small serum protein 5-like</fullName>
    </submittedName>
</protein>
<evidence type="ECO:0000313" key="6">
    <source>
        <dbReference type="EMBL" id="KAK9395280.1"/>
    </source>
</evidence>
<keyword evidence="5" id="KW-0732">Signal</keyword>
<feature type="chain" id="PRO_5043407591" evidence="5">
    <location>
        <begin position="30"/>
        <end position="121"/>
    </location>
</feature>
<comment type="subcellular location">
    <subcellularLocation>
        <location evidence="1">Secreted</location>
    </subcellularLocation>
</comment>
<sequence>MEGERTGRRSTRVFFSLVILSFMVATCQGACFFDLFKPQLIDGKEVWPTKCVDPYDKKKHPIGSEWNTAHCMECECLKTGLSCCHRYGGPAIMEGCKTVINPITCKHEFYRLDDPSKRCDN</sequence>
<evidence type="ECO:0000256" key="5">
    <source>
        <dbReference type="SAM" id="SignalP"/>
    </source>
</evidence>
<evidence type="ECO:0000256" key="3">
    <source>
        <dbReference type="ARBA" id="ARBA00022525"/>
    </source>
</evidence>
<name>A0AAW1AZV3_CROAD</name>
<evidence type="ECO:0000256" key="1">
    <source>
        <dbReference type="ARBA" id="ARBA00004613"/>
    </source>
</evidence>
<evidence type="ECO:0000313" key="7">
    <source>
        <dbReference type="Proteomes" id="UP001474421"/>
    </source>
</evidence>
<keyword evidence="7" id="KW-1185">Reference proteome</keyword>
<reference evidence="6 7" key="1">
    <citation type="journal article" date="2024" name="Proc. Natl. Acad. Sci. U.S.A.">
        <title>The genetic regulatory architecture and epigenomic basis for age-related changes in rattlesnake venom.</title>
        <authorList>
            <person name="Hogan M.P."/>
            <person name="Holding M.L."/>
            <person name="Nystrom G.S."/>
            <person name="Colston T.J."/>
            <person name="Bartlett D.A."/>
            <person name="Mason A.J."/>
            <person name="Ellsworth S.A."/>
            <person name="Rautsaw R.M."/>
            <person name="Lawrence K.C."/>
            <person name="Strickland J.L."/>
            <person name="He B."/>
            <person name="Fraser P."/>
            <person name="Margres M.J."/>
            <person name="Gilbert D.M."/>
            <person name="Gibbs H.L."/>
            <person name="Parkinson C.L."/>
            <person name="Rokyta D.R."/>
        </authorList>
    </citation>
    <scope>NUCLEOTIDE SEQUENCE [LARGE SCALE GENOMIC DNA]</scope>
    <source>
        <strain evidence="6">DRR0105</strain>
    </source>
</reference>
<dbReference type="Pfam" id="PF05825">
    <property type="entry name" value="PSP94"/>
    <property type="match status" value="1"/>
</dbReference>
<dbReference type="InterPro" id="IPR008735">
    <property type="entry name" value="PSP94"/>
</dbReference>
<dbReference type="AlphaFoldDB" id="A0AAW1AZV3"/>
<comment type="similarity">
    <text evidence="2">Belongs to the beta-microseminoprotein family.</text>
</comment>
<feature type="signal peptide" evidence="5">
    <location>
        <begin position="1"/>
        <end position="29"/>
    </location>
</feature>
<keyword evidence="3" id="KW-0964">Secreted</keyword>
<dbReference type="Gene3D" id="2.60.40.1900">
    <property type="entry name" value="Beta-microseminoprotein (PSP94) domain"/>
    <property type="match status" value="1"/>
</dbReference>
<dbReference type="EMBL" id="JAOTOJ010000010">
    <property type="protein sequence ID" value="KAK9395280.1"/>
    <property type="molecule type" value="Genomic_DNA"/>
</dbReference>
<dbReference type="PANTHER" id="PTHR10500">
    <property type="entry name" value="BETA-MICROSEMINOPROTEIN"/>
    <property type="match status" value="1"/>
</dbReference>
<accession>A0AAW1AZV3</accession>